<name>A0ABS2P0M0_9BACI</name>
<dbReference type="EMBL" id="JAFBED010000004">
    <property type="protein sequence ID" value="MBM7620467.1"/>
    <property type="molecule type" value="Genomic_DNA"/>
</dbReference>
<protein>
    <submittedName>
        <fullName evidence="4">Prepilin-type N-terminal cleavage/methylation domain-containing protein</fullName>
    </submittedName>
</protein>
<comment type="subcellular location">
    <subcellularLocation>
        <location evidence="1">Cell surface</location>
    </subcellularLocation>
</comment>
<feature type="transmembrane region" description="Helical" evidence="3">
    <location>
        <begin position="12"/>
        <end position="34"/>
    </location>
</feature>
<evidence type="ECO:0000256" key="1">
    <source>
        <dbReference type="ARBA" id="ARBA00004241"/>
    </source>
</evidence>
<dbReference type="PROSITE" id="PS00409">
    <property type="entry name" value="PROKAR_NTER_METHYL"/>
    <property type="match status" value="1"/>
</dbReference>
<reference evidence="4 5" key="1">
    <citation type="submission" date="2021-01" db="EMBL/GenBank/DDBJ databases">
        <title>Genomic Encyclopedia of Type Strains, Phase IV (KMG-IV): sequencing the most valuable type-strain genomes for metagenomic binning, comparative biology and taxonomic classification.</title>
        <authorList>
            <person name="Goeker M."/>
        </authorList>
    </citation>
    <scope>NUCLEOTIDE SEQUENCE [LARGE SCALE GENOMIC DNA]</scope>
    <source>
        <strain evidence="4 5">DSM 25879</strain>
    </source>
</reference>
<dbReference type="InterPro" id="IPR012902">
    <property type="entry name" value="N_methyl_site"/>
</dbReference>
<dbReference type="Proteomes" id="UP000737402">
    <property type="component" value="Unassembled WGS sequence"/>
</dbReference>
<evidence type="ECO:0000256" key="3">
    <source>
        <dbReference type="SAM" id="Phobius"/>
    </source>
</evidence>
<keyword evidence="3" id="KW-1133">Transmembrane helix</keyword>
<dbReference type="NCBIfam" id="TIGR02532">
    <property type="entry name" value="IV_pilin_GFxxxE"/>
    <property type="match status" value="1"/>
</dbReference>
<keyword evidence="3" id="KW-0472">Membrane</keyword>
<evidence type="ECO:0000256" key="2">
    <source>
        <dbReference type="ARBA" id="ARBA00023287"/>
    </source>
</evidence>
<keyword evidence="5" id="KW-1185">Reference proteome</keyword>
<dbReference type="RefSeq" id="WP_204416141.1">
    <property type="nucleotide sequence ID" value="NZ_JAFBED010000004.1"/>
</dbReference>
<comment type="caution">
    <text evidence="4">The sequence shown here is derived from an EMBL/GenBank/DDBJ whole genome shotgun (WGS) entry which is preliminary data.</text>
</comment>
<accession>A0ABS2P0M0</accession>
<sequence>MKQIIEKNGGFTLIEVLVSITIFSIILLGMMTFFTNGLTYVKENESKTVATQVARNVMNYMEKQDFGTFEAFTNQKMMDLDPTVNFDSPFSVTINLSSCAKVHNLMIKPYPNSLESDRLQYNNVKLFSNEIQCNSIFNPIINNVTLGSSSINVYVMKYYDQQLEEELNDNPEIINLPSSVKKAYLNQIDILTLKDSQDKLDPDSDIAQHLLRIFVVVDWTDNRDEIMLQGVIAHESIR</sequence>
<keyword evidence="2" id="KW-0178">Competence</keyword>
<gene>
    <name evidence="4" type="ORF">JOC95_002320</name>
</gene>
<organism evidence="4 5">
    <name type="scientific">Sutcliffiella tianshenii</name>
    <dbReference type="NCBI Taxonomy" id="1463404"/>
    <lineage>
        <taxon>Bacteria</taxon>
        <taxon>Bacillati</taxon>
        <taxon>Bacillota</taxon>
        <taxon>Bacilli</taxon>
        <taxon>Bacillales</taxon>
        <taxon>Bacillaceae</taxon>
        <taxon>Sutcliffiella</taxon>
    </lineage>
</organism>
<evidence type="ECO:0000313" key="5">
    <source>
        <dbReference type="Proteomes" id="UP000737402"/>
    </source>
</evidence>
<keyword evidence="3" id="KW-0812">Transmembrane</keyword>
<proteinExistence type="predicted"/>
<dbReference type="Pfam" id="PF07963">
    <property type="entry name" value="N_methyl"/>
    <property type="match status" value="1"/>
</dbReference>
<evidence type="ECO:0000313" key="4">
    <source>
        <dbReference type="EMBL" id="MBM7620467.1"/>
    </source>
</evidence>